<keyword evidence="1" id="KW-1133">Transmembrane helix</keyword>
<dbReference type="EMBL" id="CP124755">
    <property type="protein sequence ID" value="WGZ91207.1"/>
    <property type="molecule type" value="Genomic_DNA"/>
</dbReference>
<dbReference type="Pfam" id="PF04307">
    <property type="entry name" value="YdjM"/>
    <property type="match status" value="1"/>
</dbReference>
<gene>
    <name evidence="2" type="ORF">QJT80_01760</name>
</gene>
<feature type="transmembrane region" description="Helical" evidence="1">
    <location>
        <begin position="60"/>
        <end position="79"/>
    </location>
</feature>
<evidence type="ECO:0000313" key="2">
    <source>
        <dbReference type="EMBL" id="WGZ91207.1"/>
    </source>
</evidence>
<sequence length="201" mass="21676">MHEGKSYQLAALAMGMTAGVTVAALLPNLNWLLIASTALSGYVGCLLPDIDQPDSNHYRTIYLLSRIAAIVAPCIQFFYRPTDLLVALPIALLLVSQFWHYVKQIVSHEGHTHSLLAAVCLSLAVAWVAYLTAGVPAIIPAFIASSVGYVLHLLLDDLTRIDLMPRRVAKTALSTLGQGHSQELYSIVAIGALSGIAMWLL</sequence>
<dbReference type="AlphaFoldDB" id="A0AA95H576"/>
<organism evidence="2">
    <name type="scientific">Candidatus Thiocaldithrix dubininis</name>
    <dbReference type="NCBI Taxonomy" id="3080823"/>
    <lineage>
        <taxon>Bacteria</taxon>
        <taxon>Pseudomonadati</taxon>
        <taxon>Pseudomonadota</taxon>
        <taxon>Gammaproteobacteria</taxon>
        <taxon>Thiotrichales</taxon>
        <taxon>Thiotrichaceae</taxon>
        <taxon>Candidatus Thiocaldithrix</taxon>
    </lineage>
</organism>
<reference evidence="2" key="1">
    <citation type="journal article" date="2023" name="Int. J. Mol. Sci.">
        <title>Metagenomics Revealed a New Genus 'Candidatus Thiocaldithrix dubininis' gen. nov., sp. nov. and a New Species 'Candidatus Thiothrix putei' sp. nov. in the Family Thiotrichaceae, Some Members of Which Have Traits of Both Na+- and H+-Motive Energetics.</title>
        <authorList>
            <person name="Ravin N.V."/>
            <person name="Muntyan M.S."/>
            <person name="Smolyakov D.D."/>
            <person name="Rudenko T.S."/>
            <person name="Beletsky A.V."/>
            <person name="Mardanov A.V."/>
            <person name="Grabovich M.Y."/>
        </authorList>
    </citation>
    <scope>NUCLEOTIDE SEQUENCE</scope>
    <source>
        <strain evidence="2">GKL-01</strain>
    </source>
</reference>
<feature type="transmembrane region" description="Helical" evidence="1">
    <location>
        <begin position="137"/>
        <end position="155"/>
    </location>
</feature>
<feature type="transmembrane region" description="Helical" evidence="1">
    <location>
        <begin position="7"/>
        <end position="25"/>
    </location>
</feature>
<dbReference type="GO" id="GO:0016787">
    <property type="term" value="F:hydrolase activity"/>
    <property type="evidence" value="ECO:0007669"/>
    <property type="project" value="UniProtKB-KW"/>
</dbReference>
<keyword evidence="1" id="KW-0812">Transmembrane</keyword>
<keyword evidence="2" id="KW-0378">Hydrolase</keyword>
<reference evidence="2" key="2">
    <citation type="submission" date="2023-04" db="EMBL/GenBank/DDBJ databases">
        <authorList>
            <person name="Beletskiy A.V."/>
            <person name="Mardanov A.V."/>
            <person name="Ravin N.V."/>
        </authorList>
    </citation>
    <scope>NUCLEOTIDE SEQUENCE</scope>
    <source>
        <strain evidence="2">GKL-01</strain>
    </source>
</reference>
<feature type="transmembrane region" description="Helical" evidence="1">
    <location>
        <begin position="114"/>
        <end position="131"/>
    </location>
</feature>
<name>A0AA95H576_9GAMM</name>
<feature type="transmembrane region" description="Helical" evidence="1">
    <location>
        <begin position="85"/>
        <end position="102"/>
    </location>
</feature>
<keyword evidence="1" id="KW-0472">Membrane</keyword>
<dbReference type="InterPro" id="IPR007404">
    <property type="entry name" value="YdjM-like"/>
</dbReference>
<protein>
    <submittedName>
        <fullName evidence="2">Metal-dependent hydrolase</fullName>
    </submittedName>
</protein>
<proteinExistence type="predicted"/>
<dbReference type="Proteomes" id="UP001300672">
    <property type="component" value="Chromosome"/>
</dbReference>
<dbReference type="KEGG" id="tdu:QJT80_01760"/>
<evidence type="ECO:0000256" key="1">
    <source>
        <dbReference type="SAM" id="Phobius"/>
    </source>
</evidence>
<accession>A0AA95H576</accession>